<feature type="transmembrane region" description="Helical" evidence="2">
    <location>
        <begin position="442"/>
        <end position="467"/>
    </location>
</feature>
<keyword evidence="2" id="KW-0812">Transmembrane</keyword>
<evidence type="ECO:0000313" key="4">
    <source>
        <dbReference type="Proteomes" id="UP000007148"/>
    </source>
</evidence>
<dbReference type="EMBL" id="CAFZ01000046">
    <property type="protein sequence ID" value="CCA69063.1"/>
    <property type="molecule type" value="Genomic_DNA"/>
</dbReference>
<dbReference type="Proteomes" id="UP000007148">
    <property type="component" value="Unassembled WGS sequence"/>
</dbReference>
<dbReference type="Pfam" id="PF11204">
    <property type="entry name" value="DUF2985"/>
    <property type="match status" value="1"/>
</dbReference>
<reference evidence="3 4" key="1">
    <citation type="journal article" date="2011" name="PLoS Pathog.">
        <title>Endophytic Life Strategies Decoded by Genome and Transcriptome Analyses of the Mutualistic Root Symbiont Piriformospora indica.</title>
        <authorList>
            <person name="Zuccaro A."/>
            <person name="Lahrmann U."/>
            <person name="Guldener U."/>
            <person name="Langen G."/>
            <person name="Pfiffi S."/>
            <person name="Biedenkopf D."/>
            <person name="Wong P."/>
            <person name="Samans B."/>
            <person name="Grimm C."/>
            <person name="Basiewicz M."/>
            <person name="Murat C."/>
            <person name="Martin F."/>
            <person name="Kogel K.H."/>
        </authorList>
    </citation>
    <scope>NUCLEOTIDE SEQUENCE [LARGE SCALE GENOMIC DNA]</scope>
    <source>
        <strain evidence="3 4">DSM 11827</strain>
    </source>
</reference>
<dbReference type="OrthoDB" id="3365211at2759"/>
<dbReference type="InterPro" id="IPR021369">
    <property type="entry name" value="DUF2985"/>
</dbReference>
<feature type="compositionally biased region" description="Polar residues" evidence="1">
    <location>
        <begin position="58"/>
        <end position="70"/>
    </location>
</feature>
<sequence length="585" mass="66372">MSAAVRVRKRPPVAFVPLERNKVVVVPTDDLPEDTPGPEAFDSPRNQEVLYERAEQLASPSSGTPKSPLSKSFLRPAPTKRSRSRTIDIPTVRPTFEAPTRTVTSMSDGNRAGTSIDTQTRKRTSWFAEHVMQPKRRQTIDEVAEQQTFLSPQEIQRPSMSSDRFSAASSIPQVDVIIPDEARSHLGRALAQREQHGVDESLPESVLHHNDIVEHLDVIDQHISTVSHLSNAANSILVPPLSFYSRKPTISIPARLVDPEKAGSQDELDLHVEDVLRKRDKLRRTLEGLWAYLKTPIGIVTALYGFAVVFWGAAIVLFLGKLINLHNPYLQGFWVEISSQVVNALFTVQGVGFLPWRIMDTYNILWIYYFYRLDRRLRSEAKFPPVGDRNDIPDPLIDSEHVQMLTDKQLERLRHYQVRFMKSQTWYRPHGTDTHRAFSINYALAICLFVDGNSVFQIILCGCMWGLDRFQRPPWTTGSLIPLSFLCGIAAAVLIWKGGERSKKTEEVEARLRAALDEEKRVLKDRYGPEVAEEPTLLNSPPEDPEIEKPPQEKVDLTPRKPAPHLGHFRIDETMSIPEDVEPTK</sequence>
<evidence type="ECO:0000256" key="1">
    <source>
        <dbReference type="SAM" id="MobiDB-lite"/>
    </source>
</evidence>
<feature type="region of interest" description="Disordered" evidence="1">
    <location>
        <begin position="27"/>
        <end position="89"/>
    </location>
</feature>
<dbReference type="eggNOG" id="ENOG502RQQT">
    <property type="taxonomic scope" value="Eukaryota"/>
</dbReference>
<dbReference type="AlphaFoldDB" id="G4TCN4"/>
<dbReference type="PANTHER" id="PTHR35872:SF2">
    <property type="entry name" value="INTEGRAL MEMBRANE PROTEIN (AFU_ORTHOLOGUE AFUA_5G07110)"/>
    <property type="match status" value="1"/>
</dbReference>
<name>G4TCN4_SERID</name>
<dbReference type="STRING" id="1109443.G4TCN4"/>
<organism evidence="3 4">
    <name type="scientific">Serendipita indica (strain DSM 11827)</name>
    <name type="common">Root endophyte fungus</name>
    <name type="synonym">Piriformospora indica</name>
    <dbReference type="NCBI Taxonomy" id="1109443"/>
    <lineage>
        <taxon>Eukaryota</taxon>
        <taxon>Fungi</taxon>
        <taxon>Dikarya</taxon>
        <taxon>Basidiomycota</taxon>
        <taxon>Agaricomycotina</taxon>
        <taxon>Agaricomycetes</taxon>
        <taxon>Sebacinales</taxon>
        <taxon>Serendipitaceae</taxon>
        <taxon>Serendipita</taxon>
    </lineage>
</organism>
<keyword evidence="4" id="KW-1185">Reference proteome</keyword>
<feature type="transmembrane region" description="Helical" evidence="2">
    <location>
        <begin position="289"/>
        <end position="319"/>
    </location>
</feature>
<dbReference type="PANTHER" id="PTHR35872">
    <property type="entry name" value="INTEGRAL MEMBRANE PROTEIN (AFU_ORTHOLOGUE AFUA_5G07110)"/>
    <property type="match status" value="1"/>
</dbReference>
<dbReference type="InParanoid" id="G4TCN4"/>
<keyword evidence="2" id="KW-1133">Transmembrane helix</keyword>
<feature type="region of interest" description="Disordered" evidence="1">
    <location>
        <begin position="527"/>
        <end position="585"/>
    </location>
</feature>
<gene>
    <name evidence="3" type="ORF">PIIN_02922</name>
</gene>
<feature type="compositionally biased region" description="Basic and acidic residues" evidence="1">
    <location>
        <begin position="547"/>
        <end position="559"/>
    </location>
</feature>
<evidence type="ECO:0000256" key="2">
    <source>
        <dbReference type="SAM" id="Phobius"/>
    </source>
</evidence>
<evidence type="ECO:0000313" key="3">
    <source>
        <dbReference type="EMBL" id="CCA69063.1"/>
    </source>
</evidence>
<protein>
    <submittedName>
        <fullName evidence="3">Related to ahmp1 protein</fullName>
    </submittedName>
</protein>
<keyword evidence="2" id="KW-0472">Membrane</keyword>
<proteinExistence type="predicted"/>
<accession>G4TCN4</accession>
<feature type="transmembrane region" description="Helical" evidence="2">
    <location>
        <begin position="479"/>
        <end position="496"/>
    </location>
</feature>
<dbReference type="HOGENOM" id="CLU_015848_2_0_1"/>
<comment type="caution">
    <text evidence="3">The sequence shown here is derived from an EMBL/GenBank/DDBJ whole genome shotgun (WGS) entry which is preliminary data.</text>
</comment>